<keyword evidence="1" id="KW-0472">Membrane</keyword>
<evidence type="ECO:0008006" key="4">
    <source>
        <dbReference type="Google" id="ProtNLM"/>
    </source>
</evidence>
<evidence type="ECO:0000313" key="3">
    <source>
        <dbReference type="Proteomes" id="UP000198784"/>
    </source>
</evidence>
<gene>
    <name evidence="2" type="ORF">SAMN05216190_1019</name>
</gene>
<feature type="transmembrane region" description="Helical" evidence="1">
    <location>
        <begin position="35"/>
        <end position="55"/>
    </location>
</feature>
<reference evidence="3" key="1">
    <citation type="submission" date="2016-10" db="EMBL/GenBank/DDBJ databases">
        <authorList>
            <person name="Varghese N."/>
            <person name="Submissions S."/>
        </authorList>
    </citation>
    <scope>NUCLEOTIDE SEQUENCE [LARGE SCALE GENOMIC DNA]</scope>
    <source>
        <strain evidence="3">DSM 17834</strain>
    </source>
</reference>
<keyword evidence="1" id="KW-0812">Transmembrane</keyword>
<evidence type="ECO:0000256" key="1">
    <source>
        <dbReference type="SAM" id="Phobius"/>
    </source>
</evidence>
<proteinExistence type="predicted"/>
<keyword evidence="1" id="KW-1133">Transmembrane helix</keyword>
<dbReference type="Proteomes" id="UP000198784">
    <property type="component" value="Unassembled WGS sequence"/>
</dbReference>
<feature type="transmembrane region" description="Helical" evidence="1">
    <location>
        <begin position="487"/>
        <end position="505"/>
    </location>
</feature>
<keyword evidence="3" id="KW-1185">Reference proteome</keyword>
<dbReference type="RefSeq" id="WP_141123905.1">
    <property type="nucleotide sequence ID" value="NZ_FOWX01000001.1"/>
</dbReference>
<organism evidence="2 3">
    <name type="scientific">Pseudomonas borbori</name>
    <dbReference type="NCBI Taxonomy" id="289003"/>
    <lineage>
        <taxon>Bacteria</taxon>
        <taxon>Pseudomonadati</taxon>
        <taxon>Pseudomonadota</taxon>
        <taxon>Gammaproteobacteria</taxon>
        <taxon>Pseudomonadales</taxon>
        <taxon>Pseudomonadaceae</taxon>
        <taxon>Pseudomonas</taxon>
    </lineage>
</organism>
<sequence length="515" mass="57855">MNSNVKIPSEAVHHSSGEIDLGELMMRIWAARTRVVISLLVIIALYCSYIAASYFTSAKTVRYSGVFDLNFEGLSRGTFPNGSPFLMSDIINPTVLNRVFLGNQLKEQGLKLDDFRRGVNIQPYAPDYALIRSKYEARLADKKLSTAEIADLQVNMAMELKAARSGSVSISLQLPEKHSLPEVVANKVLLDIAQVWANRAINEQGVLKPSIPVYSERIFNKERFENLDYLLGIDLLLNSIKLVRGNIQTLKNEPNATTLIDDQSGFTLADLDKAIEDVAQYDIRQIIDPIKELGISRNSQVVKLYYSRRLGDLQQEENMWQLRAQAIRNALDSYSKDASNVSTNTTASGAQNNMAPQLGDAFLDRLLEVSRQGSDLEFRQKLTQEVLGHEYKAIDIQQQVVDIQRILDTLSGEEKQTGELRDAYIKVVNEQLPVVLDNLREYTRIMVRMYEKQGKQAAGNISQLIDPQGGSFNVAKGGLVSSRDLKIFAALLVLTIFSSLFYSLLMDMVRQHKRN</sequence>
<name>A0A1I5K483_9PSED</name>
<accession>A0A1I5K483</accession>
<dbReference type="AlphaFoldDB" id="A0A1I5K483"/>
<evidence type="ECO:0000313" key="2">
    <source>
        <dbReference type="EMBL" id="SFO79807.1"/>
    </source>
</evidence>
<dbReference type="OrthoDB" id="5699849at2"/>
<dbReference type="EMBL" id="FOWX01000001">
    <property type="protein sequence ID" value="SFO79807.1"/>
    <property type="molecule type" value="Genomic_DNA"/>
</dbReference>
<protein>
    <recommendedName>
        <fullName evidence="4">Chain length determinant protein</fullName>
    </recommendedName>
</protein>